<dbReference type="PROSITE" id="PS51257">
    <property type="entry name" value="PROKAR_LIPOPROTEIN"/>
    <property type="match status" value="1"/>
</dbReference>
<dbReference type="InterPro" id="IPR006179">
    <property type="entry name" value="5_nucleotidase/apyrase"/>
</dbReference>
<proteinExistence type="predicted"/>
<dbReference type="EMBL" id="CP022022">
    <property type="protein sequence ID" value="ASF43436.1"/>
    <property type="molecule type" value="Genomic_DNA"/>
</dbReference>
<dbReference type="InterPro" id="IPR036907">
    <property type="entry name" value="5'-Nucleotdase_C_sf"/>
</dbReference>
<dbReference type="PRINTS" id="PR01607">
    <property type="entry name" value="APYRASEFAMLY"/>
</dbReference>
<dbReference type="AlphaFoldDB" id="A0A1Z4BQ50"/>
<dbReference type="PANTHER" id="PTHR11575">
    <property type="entry name" value="5'-NUCLEOTIDASE-RELATED"/>
    <property type="match status" value="1"/>
</dbReference>
<sequence length="261" mass="30053">MRKFDIMKHYFFVLFVTFAFLASCTPAKYTVTKERSKNIPVTESISQKTDIENFISPYRERIKAEMSTVLAENARDLVKDRKTTLLNTGISNFMADATFEIVSEAYKKRTGKEVDFVMLNWGGIRSDLPKGTITMESAFNLMPFENEVIVLTMPGTKVKELADYLIQHRLPHPLSKQVSLQITKDGKITHFTINGKPFDPNKTYVVVTSDYLYNGGDEMYFFKGALDADKIGYKLRNVLIDYFKKIDILNATEDHRFEYKP</sequence>
<feature type="chain" id="PRO_5011785988" description="5'-Nucleotidase C-terminal domain-containing protein" evidence="1">
    <location>
        <begin position="30"/>
        <end position="261"/>
    </location>
</feature>
<dbReference type="Proteomes" id="UP000197007">
    <property type="component" value="Chromosome"/>
</dbReference>
<dbReference type="GO" id="GO:0008253">
    <property type="term" value="F:5'-nucleotidase activity"/>
    <property type="evidence" value="ECO:0007669"/>
    <property type="project" value="TreeGrafter"/>
</dbReference>
<keyword evidence="1" id="KW-0732">Signal</keyword>
<name>A0A1Z4BQ50_9FLAO</name>
<protein>
    <recommendedName>
        <fullName evidence="2">5'-Nucleotidase C-terminal domain-containing protein</fullName>
    </recommendedName>
</protein>
<evidence type="ECO:0000256" key="1">
    <source>
        <dbReference type="SAM" id="SignalP"/>
    </source>
</evidence>
<accession>A0A1Z4BQ50</accession>
<evidence type="ECO:0000313" key="4">
    <source>
        <dbReference type="Proteomes" id="UP000197007"/>
    </source>
</evidence>
<dbReference type="Gene3D" id="3.90.780.10">
    <property type="entry name" value="5'-Nucleotidase, C-terminal domain"/>
    <property type="match status" value="1"/>
</dbReference>
<dbReference type="GO" id="GO:0008768">
    <property type="term" value="F:UDP-sugar diphosphatase activity"/>
    <property type="evidence" value="ECO:0007669"/>
    <property type="project" value="TreeGrafter"/>
</dbReference>
<feature type="signal peptide" evidence="1">
    <location>
        <begin position="1"/>
        <end position="29"/>
    </location>
</feature>
<reference evidence="4" key="1">
    <citation type="submission" date="2017-06" db="EMBL/GenBank/DDBJ databases">
        <title>Complete genome sequence of Capnocytophaga sp. KCOM 1579 (=ChDC OS43) isolated from a human refractory periapical abscess lesion.</title>
        <authorList>
            <person name="Kook J.-K."/>
            <person name="Park S.-N."/>
            <person name="Lim Y.K."/>
            <person name="Roh H."/>
        </authorList>
    </citation>
    <scope>NUCLEOTIDE SEQUENCE [LARGE SCALE GENOMIC DNA]</scope>
    <source>
        <strain evidence="4">ChDC OS43</strain>
    </source>
</reference>
<dbReference type="KEGG" id="capn:CBG49_10350"/>
<dbReference type="SUPFAM" id="SSF55816">
    <property type="entry name" value="5'-nucleotidase (syn. UDP-sugar hydrolase), C-terminal domain"/>
    <property type="match status" value="1"/>
</dbReference>
<feature type="domain" description="5'-Nucleotidase C-terminal" evidence="2">
    <location>
        <begin position="85"/>
        <end position="222"/>
    </location>
</feature>
<keyword evidence="4" id="KW-1185">Reference proteome</keyword>
<organism evidence="3 4">
    <name type="scientific">Capnocytophaga endodontalis</name>
    <dbReference type="NCBI Taxonomy" id="2708117"/>
    <lineage>
        <taxon>Bacteria</taxon>
        <taxon>Pseudomonadati</taxon>
        <taxon>Bacteroidota</taxon>
        <taxon>Flavobacteriia</taxon>
        <taxon>Flavobacteriales</taxon>
        <taxon>Flavobacteriaceae</taxon>
        <taxon>Capnocytophaga</taxon>
    </lineage>
</organism>
<evidence type="ECO:0000313" key="3">
    <source>
        <dbReference type="EMBL" id="ASF43436.1"/>
    </source>
</evidence>
<dbReference type="GO" id="GO:0030288">
    <property type="term" value="C:outer membrane-bounded periplasmic space"/>
    <property type="evidence" value="ECO:0007669"/>
    <property type="project" value="TreeGrafter"/>
</dbReference>
<dbReference type="PANTHER" id="PTHR11575:SF24">
    <property type="entry name" value="5'-NUCLEOTIDASE"/>
    <property type="match status" value="1"/>
</dbReference>
<dbReference type="InterPro" id="IPR008334">
    <property type="entry name" value="5'-Nucleotdase_C"/>
</dbReference>
<gene>
    <name evidence="3" type="ORF">CBG49_10350</name>
</gene>
<evidence type="ECO:0000259" key="2">
    <source>
        <dbReference type="Pfam" id="PF02872"/>
    </source>
</evidence>
<dbReference type="Pfam" id="PF02872">
    <property type="entry name" value="5_nucleotid_C"/>
    <property type="match status" value="1"/>
</dbReference>
<dbReference type="RefSeq" id="WP_009412139.1">
    <property type="nucleotide sequence ID" value="NZ_CP022022.1"/>
</dbReference>
<dbReference type="GO" id="GO:0009166">
    <property type="term" value="P:nucleotide catabolic process"/>
    <property type="evidence" value="ECO:0007669"/>
    <property type="project" value="InterPro"/>
</dbReference>